<feature type="domain" description="MgtC/SapB/SrpB/YhiD N-terminal" evidence="8">
    <location>
        <begin position="13"/>
        <end position="134"/>
    </location>
</feature>
<keyword evidence="3" id="KW-1003">Cell membrane</keyword>
<keyword evidence="6 7" id="KW-0472">Membrane</keyword>
<dbReference type="EMBL" id="CP029426">
    <property type="protein sequence ID" value="AWM00664.1"/>
    <property type="molecule type" value="Genomic_DNA"/>
</dbReference>
<keyword evidence="7" id="KW-0997">Cell inner membrane</keyword>
<gene>
    <name evidence="9" type="ORF">CIT40_11880</name>
</gene>
<comment type="subcellular location">
    <subcellularLocation>
        <location evidence="7">Cell inner membrane</location>
        <topology evidence="7">Multi-pass membrane protein</topology>
    </subcellularLocation>
    <subcellularLocation>
        <location evidence="1">Cell membrane</location>
        <topology evidence="1">Multi-pass membrane protein</topology>
    </subcellularLocation>
</comment>
<feature type="transmembrane region" description="Helical" evidence="7">
    <location>
        <begin position="38"/>
        <end position="57"/>
    </location>
</feature>
<evidence type="ECO:0000256" key="7">
    <source>
        <dbReference type="RuleBase" id="RU365041"/>
    </source>
</evidence>
<evidence type="ECO:0000256" key="3">
    <source>
        <dbReference type="ARBA" id="ARBA00022475"/>
    </source>
</evidence>
<dbReference type="InterPro" id="IPR003416">
    <property type="entry name" value="MgtC/SapB/SrpB/YhiD_fam"/>
</dbReference>
<feature type="transmembrane region" description="Helical" evidence="7">
    <location>
        <begin position="98"/>
        <end position="118"/>
    </location>
</feature>
<evidence type="ECO:0000259" key="8">
    <source>
        <dbReference type="Pfam" id="PF02308"/>
    </source>
</evidence>
<evidence type="ECO:0000256" key="4">
    <source>
        <dbReference type="ARBA" id="ARBA00022692"/>
    </source>
</evidence>
<sequence length="176" mass="18442">MTGMDWPEILLRLGTATFAGSAIGLNRDLHGKPIGLKTLGIVGLSTATVVLLAVQFGEHGNVTDAASRVIQGILTGIGFLGAGVIVHESDRFRVRGLTSAACTFLAACLGIACGAGQWKIVLVALAFTFVLVALAFTFVLLTIGRRVERWLHRSLGGKEDPHHAEAVPKTGSQDGV</sequence>
<reference evidence="9 10" key="2">
    <citation type="journal article" date="2019" name="Int. J. Syst. Evol. Microbiol.">
        <title>Description and complete genome sequence of Bradyrhizobium amphicarpaeae sp. nov., harbouring photosystem and nitrogen-fixation genes.</title>
        <authorList>
            <person name="Bromfield E.S.P."/>
            <person name="Cloutier S."/>
            <person name="Nguyen H.D.T."/>
        </authorList>
    </citation>
    <scope>NUCLEOTIDE SEQUENCE [LARGE SCALE GENOMIC DNA]</scope>
    <source>
        <strain evidence="9 10">39S1MB</strain>
    </source>
</reference>
<name>A0A2U8PSB8_9BRAD</name>
<keyword evidence="4 7" id="KW-0812">Transmembrane</keyword>
<dbReference type="PANTHER" id="PTHR33778">
    <property type="entry name" value="PROTEIN MGTC"/>
    <property type="match status" value="1"/>
</dbReference>
<comment type="similarity">
    <text evidence="2 7">Belongs to the MgtC/SapB family.</text>
</comment>
<evidence type="ECO:0000256" key="5">
    <source>
        <dbReference type="ARBA" id="ARBA00022989"/>
    </source>
</evidence>
<evidence type="ECO:0000256" key="1">
    <source>
        <dbReference type="ARBA" id="ARBA00004651"/>
    </source>
</evidence>
<dbReference type="AlphaFoldDB" id="A0A2U8PSB8"/>
<evidence type="ECO:0000313" key="10">
    <source>
        <dbReference type="Proteomes" id="UP000215884"/>
    </source>
</evidence>
<dbReference type="InterPro" id="IPR049177">
    <property type="entry name" value="MgtC_SapB_SrpB_YhiD_N"/>
</dbReference>
<proteinExistence type="inferred from homology"/>
<dbReference type="GO" id="GO:0005886">
    <property type="term" value="C:plasma membrane"/>
    <property type="evidence" value="ECO:0007669"/>
    <property type="project" value="UniProtKB-SubCell"/>
</dbReference>
<evidence type="ECO:0000313" key="9">
    <source>
        <dbReference type="EMBL" id="AWM00664.1"/>
    </source>
</evidence>
<accession>A0A2U8PSB8</accession>
<evidence type="ECO:0000256" key="2">
    <source>
        <dbReference type="ARBA" id="ARBA00009298"/>
    </source>
</evidence>
<feature type="transmembrane region" description="Helical" evidence="7">
    <location>
        <begin position="124"/>
        <end position="143"/>
    </location>
</feature>
<evidence type="ECO:0000256" key="6">
    <source>
        <dbReference type="ARBA" id="ARBA00023136"/>
    </source>
</evidence>
<dbReference type="PRINTS" id="PR01837">
    <property type="entry name" value="MGTCSAPBPROT"/>
</dbReference>
<dbReference type="PANTHER" id="PTHR33778:SF1">
    <property type="entry name" value="MAGNESIUM TRANSPORTER YHID-RELATED"/>
    <property type="match status" value="1"/>
</dbReference>
<keyword evidence="5 7" id="KW-1133">Transmembrane helix</keyword>
<dbReference type="Pfam" id="PF02308">
    <property type="entry name" value="MgtC"/>
    <property type="match status" value="1"/>
</dbReference>
<keyword evidence="10" id="KW-1185">Reference proteome</keyword>
<organism evidence="9 10">
    <name type="scientific">Bradyrhizobium amphicarpaeae</name>
    <dbReference type="NCBI Taxonomy" id="1404768"/>
    <lineage>
        <taxon>Bacteria</taxon>
        <taxon>Pseudomonadati</taxon>
        <taxon>Pseudomonadota</taxon>
        <taxon>Alphaproteobacteria</taxon>
        <taxon>Hyphomicrobiales</taxon>
        <taxon>Nitrobacteraceae</taxon>
        <taxon>Bradyrhizobium</taxon>
    </lineage>
</organism>
<reference evidence="9 10" key="1">
    <citation type="journal article" date="2017" name="Syst. Appl. Microbiol.">
        <title>Soybeans inoculated with root zone soils of Canadian native legumes harbour diverse and novel Bradyrhizobium spp. that possess agricultural potential.</title>
        <authorList>
            <person name="Bromfield E.S.P."/>
            <person name="Cloutier S."/>
            <person name="Tambong J.T."/>
            <person name="Tran Thi T.V."/>
        </authorList>
    </citation>
    <scope>NUCLEOTIDE SEQUENCE [LARGE SCALE GENOMIC DNA]</scope>
    <source>
        <strain evidence="9 10">39S1MB</strain>
    </source>
</reference>
<dbReference type="KEGG" id="brq:CIT40_11880"/>
<protein>
    <recommendedName>
        <fullName evidence="7">Protein MgtC</fullName>
    </recommendedName>
</protein>
<feature type="transmembrane region" description="Helical" evidence="7">
    <location>
        <begin position="69"/>
        <end position="86"/>
    </location>
</feature>
<dbReference type="RefSeq" id="WP_094896459.1">
    <property type="nucleotide sequence ID" value="NZ_CP029426.2"/>
</dbReference>
<dbReference type="OrthoDB" id="9811198at2"/>
<dbReference type="Proteomes" id="UP000215884">
    <property type="component" value="Chromosome"/>
</dbReference>